<feature type="transmembrane region" description="Helical" evidence="2">
    <location>
        <begin position="7"/>
        <end position="28"/>
    </location>
</feature>
<keyword evidence="4" id="KW-0378">Hydrolase</keyword>
<organism evidence="4 5">
    <name type="scientific">Streptococcus infantis</name>
    <dbReference type="NCBI Taxonomy" id="68892"/>
    <lineage>
        <taxon>Bacteria</taxon>
        <taxon>Bacillati</taxon>
        <taxon>Bacillota</taxon>
        <taxon>Bacilli</taxon>
        <taxon>Lactobacillales</taxon>
        <taxon>Streptococcaceae</taxon>
        <taxon>Streptococcus</taxon>
    </lineage>
</organism>
<proteinExistence type="inferred from homology"/>
<dbReference type="PANTHER" id="PTHR36435">
    <property type="entry name" value="SLR1288 PROTEIN"/>
    <property type="match status" value="1"/>
</dbReference>
<name>A0A0F3H8F9_9STRE</name>
<keyword evidence="2" id="KW-1133">Transmembrane helix</keyword>
<evidence type="ECO:0000313" key="5">
    <source>
        <dbReference type="Proteomes" id="UP000033405"/>
    </source>
</evidence>
<dbReference type="PANTHER" id="PTHR36435:SF1">
    <property type="entry name" value="CAAX AMINO TERMINAL PROTEASE FAMILY PROTEIN"/>
    <property type="match status" value="1"/>
</dbReference>
<dbReference type="GO" id="GO:0006508">
    <property type="term" value="P:proteolysis"/>
    <property type="evidence" value="ECO:0007669"/>
    <property type="project" value="UniProtKB-KW"/>
</dbReference>
<feature type="transmembrane region" description="Helical" evidence="2">
    <location>
        <begin position="40"/>
        <end position="58"/>
    </location>
</feature>
<dbReference type="Pfam" id="PF02517">
    <property type="entry name" value="Rce1-like"/>
    <property type="match status" value="1"/>
</dbReference>
<accession>A0A0F3H8F9</accession>
<dbReference type="RefSeq" id="WP_045763796.1">
    <property type="nucleotide sequence ID" value="NZ_JYOV01000022.1"/>
</dbReference>
<comment type="caution">
    <text evidence="4">The sequence shown here is derived from an EMBL/GenBank/DDBJ whole genome shotgun (WGS) entry which is preliminary data.</text>
</comment>
<evidence type="ECO:0000256" key="2">
    <source>
        <dbReference type="SAM" id="Phobius"/>
    </source>
</evidence>
<dbReference type="InterPro" id="IPR052710">
    <property type="entry name" value="CAAX_protease"/>
</dbReference>
<feature type="transmembrane region" description="Helical" evidence="2">
    <location>
        <begin position="213"/>
        <end position="232"/>
    </location>
</feature>
<dbReference type="Proteomes" id="UP000033405">
    <property type="component" value="Unassembled WGS sequence"/>
</dbReference>
<dbReference type="InterPro" id="IPR003675">
    <property type="entry name" value="Rce1/LyrA-like_dom"/>
</dbReference>
<keyword evidence="4" id="KW-0645">Protease</keyword>
<feature type="transmembrane region" description="Helical" evidence="2">
    <location>
        <begin position="79"/>
        <end position="104"/>
    </location>
</feature>
<comment type="similarity">
    <text evidence="1">Belongs to the UPF0177 family.</text>
</comment>
<dbReference type="PATRIC" id="fig|28037.218.peg.1758"/>
<dbReference type="AlphaFoldDB" id="A0A0F3H8F9"/>
<feature type="domain" description="CAAX prenyl protease 2/Lysostaphin resistance protein A-like" evidence="3">
    <location>
        <begin position="129"/>
        <end position="217"/>
    </location>
</feature>
<dbReference type="GO" id="GO:0080120">
    <property type="term" value="P:CAAX-box protein maturation"/>
    <property type="evidence" value="ECO:0007669"/>
    <property type="project" value="UniProtKB-ARBA"/>
</dbReference>
<gene>
    <name evidence="4" type="ORF">TZ96_01794</name>
</gene>
<evidence type="ECO:0000256" key="1">
    <source>
        <dbReference type="ARBA" id="ARBA00009067"/>
    </source>
</evidence>
<protein>
    <submittedName>
        <fullName evidence="4">CAAX amino terminal protease family membrane protein</fullName>
    </submittedName>
</protein>
<evidence type="ECO:0000313" key="4">
    <source>
        <dbReference type="EMBL" id="KJU90332.1"/>
    </source>
</evidence>
<keyword evidence="2" id="KW-0472">Membrane</keyword>
<dbReference type="EMBL" id="JYOV01000022">
    <property type="protein sequence ID" value="KJU90332.1"/>
    <property type="molecule type" value="Genomic_DNA"/>
</dbReference>
<dbReference type="GO" id="GO:0004175">
    <property type="term" value="F:endopeptidase activity"/>
    <property type="evidence" value="ECO:0007669"/>
    <property type="project" value="UniProtKB-ARBA"/>
</dbReference>
<feature type="transmembrane region" description="Helical" evidence="2">
    <location>
        <begin position="124"/>
        <end position="143"/>
    </location>
</feature>
<keyword evidence="2" id="KW-0812">Transmembrane</keyword>
<reference evidence="4 5" key="1">
    <citation type="submission" date="2015-02" db="EMBL/GenBank/DDBJ databases">
        <title>Evolution of amylase-binding proteins of oral streptococcal species.</title>
        <authorList>
            <person name="Haase E.M."/>
        </authorList>
    </citation>
    <scope>NUCLEOTIDE SEQUENCE [LARGE SCALE GENOMIC DNA]</scope>
    <source>
        <strain evidence="4 5">UC6950A</strain>
    </source>
</reference>
<sequence>MQKLKNSLKFVGMILLIINVNTFPMRMLALEDSSSLPLKWTTSIGYLVLATFLLVAVWRQYKKKIPNQQKAFKFTWKDFGIALLFYVATRLVAIVGTLLIQVVTGNPTSANDAALLATSEQVTRVFPLFFIAFHFAIGIFAPIMEELVFRGFFSHYFFKEDQKWLKLLISSAIFGYLHMFYPIEFLTYFLLGVIFYLAYARRGNILDSIAVHLLNNGVLVLVSILNYLFLVFS</sequence>
<evidence type="ECO:0000259" key="3">
    <source>
        <dbReference type="Pfam" id="PF02517"/>
    </source>
</evidence>